<reference evidence="2 3" key="1">
    <citation type="submission" date="2015-07" db="EMBL/GenBank/DDBJ databases">
        <title>Draft Genome Sequence of Komagataeibacter intermedius Strain AF2, Isolated from Kombucha Tea.</title>
        <authorList>
            <person name="Santos R.A."/>
            <person name="Berretta A.A."/>
            <person name="Barud H.S."/>
            <person name="Ribeiro S.J."/>
            <person name="Gonzalez-Garcia L.N."/>
            <person name="Zucchi T.D."/>
            <person name="Goldman G.H."/>
            <person name="Riano-Pachon D.M."/>
        </authorList>
    </citation>
    <scope>NUCLEOTIDE SEQUENCE [LARGE SCALE GENOMIC DNA]</scope>
    <source>
        <strain evidence="2 3">AF2</strain>
    </source>
</reference>
<dbReference type="EMBL" id="JUFX02000016">
    <property type="protein sequence ID" value="KPH88641.1"/>
    <property type="molecule type" value="Genomic_DNA"/>
</dbReference>
<gene>
    <name evidence="2" type="ORF">GLUCOINTEAF2_0203730</name>
</gene>
<comment type="caution">
    <text evidence="2">The sequence shown here is derived from an EMBL/GenBank/DDBJ whole genome shotgun (WGS) entry which is preliminary data.</text>
</comment>
<proteinExistence type="predicted"/>
<dbReference type="InterPro" id="IPR043519">
    <property type="entry name" value="NT_sf"/>
</dbReference>
<protein>
    <recommendedName>
        <fullName evidence="4">Nucleotidyltransferase</fullName>
    </recommendedName>
</protein>
<dbReference type="InterPro" id="IPR006116">
    <property type="entry name" value="NT_2-5OAS_ClassI-CCAase"/>
</dbReference>
<keyword evidence="1" id="KW-0051">Antiviral defense</keyword>
<dbReference type="SUPFAM" id="SSF81301">
    <property type="entry name" value="Nucleotidyltransferase"/>
    <property type="match status" value="1"/>
</dbReference>
<dbReference type="AlphaFoldDB" id="A0A0N1FED8"/>
<dbReference type="GO" id="GO:0051607">
    <property type="term" value="P:defense response to virus"/>
    <property type="evidence" value="ECO:0007669"/>
    <property type="project" value="UniProtKB-KW"/>
</dbReference>
<evidence type="ECO:0000256" key="1">
    <source>
        <dbReference type="ARBA" id="ARBA00023118"/>
    </source>
</evidence>
<evidence type="ECO:0008006" key="4">
    <source>
        <dbReference type="Google" id="ProtNLM"/>
    </source>
</evidence>
<dbReference type="Proteomes" id="UP000031553">
    <property type="component" value="Unassembled WGS sequence"/>
</dbReference>
<evidence type="ECO:0000313" key="3">
    <source>
        <dbReference type="Proteomes" id="UP000031553"/>
    </source>
</evidence>
<dbReference type="OrthoDB" id="1118920at2"/>
<dbReference type="CDD" id="cd05400">
    <property type="entry name" value="NT_2-5OAS_ClassI-CCAase"/>
    <property type="match status" value="1"/>
</dbReference>
<dbReference type="GO" id="GO:0016779">
    <property type="term" value="F:nucleotidyltransferase activity"/>
    <property type="evidence" value="ECO:0007669"/>
    <property type="project" value="InterPro"/>
</dbReference>
<evidence type="ECO:0000313" key="2">
    <source>
        <dbReference type="EMBL" id="KPH88641.1"/>
    </source>
</evidence>
<sequence>MYMERRPALRKVEIFGLLERLCERLEPSETQTNRAQSSYEAVGRWLADAEDNRLATSGIYLQGSIALGTTVKPIGQNEYDVDLVCHLPAFGHWLPPALCKQIVGDRLKANQRYNNILQEKPRCWRLNYADEFHLDITPSIPNANCANGGELVPDKALSTWKPSNPKGYRDAFKRRAELVPQMRLLMSYAEDRARADADIEPFPERPRFKGLLCRIVQIAKRHRDSYFLERNMSLAPISVIITTLAAWSYEHCVRTMVFDSELDVLHAVIRHMRTFIRSNTIEGRVYWAIWNETTEGENFAERWNTEPAKAAAFFEWHAAIMLDLERLSAAEGLDGLGKTLASSFGQAPAREIIQEMLDSMSAARSARLLAVAPAIGLTTAKVPVARVTSVRSNTFYGAS</sequence>
<accession>A0A0N1FED8</accession>
<name>A0A0N1FED8_9PROT</name>
<dbReference type="Pfam" id="PF18144">
    <property type="entry name" value="SMODS"/>
    <property type="match status" value="1"/>
</dbReference>
<organism evidence="2 3">
    <name type="scientific">Komagataeibacter intermedius AF2</name>
    <dbReference type="NCBI Taxonomy" id="1458464"/>
    <lineage>
        <taxon>Bacteria</taxon>
        <taxon>Pseudomonadati</taxon>
        <taxon>Pseudomonadota</taxon>
        <taxon>Alphaproteobacteria</taxon>
        <taxon>Acetobacterales</taxon>
        <taxon>Acetobacteraceae</taxon>
        <taxon>Komagataeibacter</taxon>
    </lineage>
</organism>